<dbReference type="EMBL" id="SRLB01000024">
    <property type="protein sequence ID" value="TGD95847.1"/>
    <property type="molecule type" value="Genomic_DNA"/>
</dbReference>
<accession>A0A4Z0NIB6</accession>
<dbReference type="AlphaFoldDB" id="A0A4Z0NIB6"/>
<keyword evidence="1" id="KW-0732">Signal</keyword>
<dbReference type="PANTHER" id="PTHR36933:SF1">
    <property type="entry name" value="SLL0788 PROTEIN"/>
    <property type="match status" value="1"/>
</dbReference>
<dbReference type="PANTHER" id="PTHR36933">
    <property type="entry name" value="SLL0788 PROTEIN"/>
    <property type="match status" value="1"/>
</dbReference>
<feature type="signal peptide" evidence="1">
    <location>
        <begin position="1"/>
        <end position="22"/>
    </location>
</feature>
<dbReference type="InterPro" id="IPR005183">
    <property type="entry name" value="DUF305_CopM-like"/>
</dbReference>
<evidence type="ECO:0000313" key="4">
    <source>
        <dbReference type="Proteomes" id="UP000297535"/>
    </source>
</evidence>
<dbReference type="RefSeq" id="WP_135418244.1">
    <property type="nucleotide sequence ID" value="NZ_SRLB01000024.1"/>
</dbReference>
<keyword evidence="4" id="KW-1185">Reference proteome</keyword>
<protein>
    <submittedName>
        <fullName evidence="3">DUF305 domain-containing protein</fullName>
    </submittedName>
</protein>
<sequence length="121" mass="12760">MAGVTARAFAALLLLAATGAAAHDHSHPVTGPAAGDSPATKAYRAVDARMHRDMAIRYTGDADIDFVRGMIPHHEGAIGMAKIVLEHGTDPEVRALAETIVRAQEAEIAQMRAILVRKGAK</sequence>
<dbReference type="OrthoDB" id="517560at2"/>
<reference evidence="3 4" key="1">
    <citation type="submission" date="2019-04" db="EMBL/GenBank/DDBJ databases">
        <authorList>
            <person name="Feng G."/>
            <person name="Zhu H."/>
        </authorList>
    </citation>
    <scope>NUCLEOTIDE SEQUENCE [LARGE SCALE GENOMIC DNA]</scope>
    <source>
        <strain evidence="3 4">6HR-1</strain>
    </source>
</reference>
<evidence type="ECO:0000256" key="1">
    <source>
        <dbReference type="SAM" id="SignalP"/>
    </source>
</evidence>
<dbReference type="Gene3D" id="1.20.1260.10">
    <property type="match status" value="1"/>
</dbReference>
<feature type="chain" id="PRO_5021223167" evidence="1">
    <location>
        <begin position="23"/>
        <end position="121"/>
    </location>
</feature>
<feature type="domain" description="DUF305" evidence="2">
    <location>
        <begin position="54"/>
        <end position="115"/>
    </location>
</feature>
<proteinExistence type="predicted"/>
<evidence type="ECO:0000313" key="3">
    <source>
        <dbReference type="EMBL" id="TGD95847.1"/>
    </source>
</evidence>
<gene>
    <name evidence="3" type="ORF">EU555_25925</name>
</gene>
<comment type="caution">
    <text evidence="3">The sequence shown here is derived from an EMBL/GenBank/DDBJ whole genome shotgun (WGS) entry which is preliminary data.</text>
</comment>
<dbReference type="InterPro" id="IPR012347">
    <property type="entry name" value="Ferritin-like"/>
</dbReference>
<organism evidence="3 4">
    <name type="scientific">Methylobacterium nonmethylotrophicum</name>
    <dbReference type="NCBI Taxonomy" id="1141884"/>
    <lineage>
        <taxon>Bacteria</taxon>
        <taxon>Pseudomonadati</taxon>
        <taxon>Pseudomonadota</taxon>
        <taxon>Alphaproteobacteria</taxon>
        <taxon>Hyphomicrobiales</taxon>
        <taxon>Methylobacteriaceae</taxon>
        <taxon>Methylobacterium</taxon>
    </lineage>
</organism>
<name>A0A4Z0NIB6_9HYPH</name>
<dbReference type="Pfam" id="PF03713">
    <property type="entry name" value="DUF305"/>
    <property type="match status" value="1"/>
</dbReference>
<dbReference type="Proteomes" id="UP000297535">
    <property type="component" value="Unassembled WGS sequence"/>
</dbReference>
<evidence type="ECO:0000259" key="2">
    <source>
        <dbReference type="Pfam" id="PF03713"/>
    </source>
</evidence>